<evidence type="ECO:0000313" key="2">
    <source>
        <dbReference type="Proteomes" id="UP000838756"/>
    </source>
</evidence>
<comment type="caution">
    <text evidence="1">The sequence shown here is derived from an EMBL/GenBank/DDBJ whole genome shotgun (WGS) entry which is preliminary data.</text>
</comment>
<keyword evidence="2" id="KW-1185">Reference proteome</keyword>
<dbReference type="EMBL" id="CAKXAJ010018863">
    <property type="protein sequence ID" value="CAH2217960.1"/>
    <property type="molecule type" value="Genomic_DNA"/>
</dbReference>
<proteinExistence type="predicted"/>
<organism evidence="1 2">
    <name type="scientific">Pararge aegeria aegeria</name>
    <dbReference type="NCBI Taxonomy" id="348720"/>
    <lineage>
        <taxon>Eukaryota</taxon>
        <taxon>Metazoa</taxon>
        <taxon>Ecdysozoa</taxon>
        <taxon>Arthropoda</taxon>
        <taxon>Hexapoda</taxon>
        <taxon>Insecta</taxon>
        <taxon>Pterygota</taxon>
        <taxon>Neoptera</taxon>
        <taxon>Endopterygota</taxon>
        <taxon>Lepidoptera</taxon>
        <taxon>Glossata</taxon>
        <taxon>Ditrysia</taxon>
        <taxon>Papilionoidea</taxon>
        <taxon>Nymphalidae</taxon>
        <taxon>Satyrinae</taxon>
        <taxon>Satyrini</taxon>
        <taxon>Parargina</taxon>
        <taxon>Pararge</taxon>
    </lineage>
</organism>
<sequence length="47" mass="5533">MEDDNKSFRKYNQKDLKEAVDLVQNKGISMYRASKEREHTGRAGREC</sequence>
<dbReference type="Proteomes" id="UP000838756">
    <property type="component" value="Unassembled WGS sequence"/>
</dbReference>
<accession>A0A8S4QY27</accession>
<dbReference type="AlphaFoldDB" id="A0A8S4QY27"/>
<feature type="non-terminal residue" evidence="1">
    <location>
        <position position="47"/>
    </location>
</feature>
<evidence type="ECO:0000313" key="1">
    <source>
        <dbReference type="EMBL" id="CAH2217960.1"/>
    </source>
</evidence>
<protein>
    <submittedName>
        <fullName evidence="1">Jg3054 protein</fullName>
    </submittedName>
</protein>
<name>A0A8S4QY27_9NEOP</name>
<gene>
    <name evidence="1" type="primary">jg3054</name>
    <name evidence="1" type="ORF">PAEG_LOCUS5836</name>
</gene>
<reference evidence="1" key="1">
    <citation type="submission" date="2022-03" db="EMBL/GenBank/DDBJ databases">
        <authorList>
            <person name="Lindestad O."/>
        </authorList>
    </citation>
    <scope>NUCLEOTIDE SEQUENCE</scope>
</reference>